<evidence type="ECO:0000313" key="5">
    <source>
        <dbReference type="Proteomes" id="UP000443090"/>
    </source>
</evidence>
<keyword evidence="5" id="KW-1185">Reference proteome</keyword>
<evidence type="ECO:0000256" key="2">
    <source>
        <dbReference type="SAM" id="MobiDB-lite"/>
    </source>
</evidence>
<protein>
    <recommendedName>
        <fullName evidence="3">C2H2-type domain-containing protein</fullName>
    </recommendedName>
</protein>
<evidence type="ECO:0000313" key="4">
    <source>
        <dbReference type="EMBL" id="TVY41621.1"/>
    </source>
</evidence>
<gene>
    <name evidence="4" type="ORF">LOCC1_G005944</name>
</gene>
<evidence type="ECO:0000259" key="3">
    <source>
        <dbReference type="PROSITE" id="PS50157"/>
    </source>
</evidence>
<dbReference type="GO" id="GO:0008270">
    <property type="term" value="F:zinc ion binding"/>
    <property type="evidence" value="ECO:0007669"/>
    <property type="project" value="UniProtKB-KW"/>
</dbReference>
<feature type="compositionally biased region" description="Basic and acidic residues" evidence="2">
    <location>
        <begin position="374"/>
        <end position="396"/>
    </location>
</feature>
<dbReference type="SUPFAM" id="SSF57667">
    <property type="entry name" value="beta-beta-alpha zinc fingers"/>
    <property type="match status" value="1"/>
</dbReference>
<feature type="compositionally biased region" description="Polar residues" evidence="2">
    <location>
        <begin position="469"/>
        <end position="479"/>
    </location>
</feature>
<feature type="region of interest" description="Disordered" evidence="2">
    <location>
        <begin position="65"/>
        <end position="93"/>
    </location>
</feature>
<feature type="compositionally biased region" description="Polar residues" evidence="2">
    <location>
        <begin position="110"/>
        <end position="120"/>
    </location>
</feature>
<feature type="region of interest" description="Disordered" evidence="2">
    <location>
        <begin position="364"/>
        <end position="490"/>
    </location>
</feature>
<dbReference type="InterPro" id="IPR036236">
    <property type="entry name" value="Znf_C2H2_sf"/>
</dbReference>
<comment type="caution">
    <text evidence="4">The sequence shown here is derived from an EMBL/GenBank/DDBJ whole genome shotgun (WGS) entry which is preliminary data.</text>
</comment>
<feature type="region of interest" description="Disordered" evidence="2">
    <location>
        <begin position="1"/>
        <end position="51"/>
    </location>
</feature>
<dbReference type="PROSITE" id="PS00028">
    <property type="entry name" value="ZINC_FINGER_C2H2_1"/>
    <property type="match status" value="1"/>
</dbReference>
<sequence>MAPIVPQLDKFAAKPLPPSDRITPPEPSHPSTVQPLDVFQPPTGVGGNKCPLERVLAPAGSTDAAIEINDDPSPNPKWDSDCHGKATRQNEVSAAEEALTRVIRNALSGASSTDLSNNRAHTQETKRNSLPNGRSTSENTWQSGPHVAHLPTNGTISHITLVDSPSPDREIDESQVQKVVKTILDAGYKFQSERSASPKQNAGSVASNKSDNQVTCEKCKKFKGRPCELKKHMKRHEKPYGCTFLTCSKTFGSKNDWKRHENSQHFQLETWRCDEERLEGGACAKVCYRKQTFQEHLGKEHNISNDEAVKNKLEACRIGRNCQARFWCGFCTKLVELKKKGLDAWTERFDHIDDHFMGRHGLPKRGIQDWIPVDSDKPKGDANLDTPVGKDGHDSGPDSSGSGSLIGVSPASAGAPGGSPTSAIILEDRPASPKRKHSSGDENSRPQKQHKTATNVETTIYCVSHRSASDAQGSANISTVPMPRGTQPKV</sequence>
<proteinExistence type="predicted"/>
<name>A0A8H8RVJ3_9HELO</name>
<feature type="compositionally biased region" description="Polar residues" evidence="2">
    <location>
        <begin position="128"/>
        <end position="143"/>
    </location>
</feature>
<dbReference type="AlphaFoldDB" id="A0A8H8RVJ3"/>
<dbReference type="PROSITE" id="PS50157">
    <property type="entry name" value="ZINC_FINGER_C2H2_2"/>
    <property type="match status" value="1"/>
</dbReference>
<evidence type="ECO:0000256" key="1">
    <source>
        <dbReference type="PROSITE-ProRule" id="PRU00042"/>
    </source>
</evidence>
<feature type="region of interest" description="Disordered" evidence="2">
    <location>
        <begin position="110"/>
        <end position="169"/>
    </location>
</feature>
<organism evidence="4 5">
    <name type="scientific">Lachnellula occidentalis</name>
    <dbReference type="NCBI Taxonomy" id="215460"/>
    <lineage>
        <taxon>Eukaryota</taxon>
        <taxon>Fungi</taxon>
        <taxon>Dikarya</taxon>
        <taxon>Ascomycota</taxon>
        <taxon>Pezizomycotina</taxon>
        <taxon>Leotiomycetes</taxon>
        <taxon>Helotiales</taxon>
        <taxon>Lachnaceae</taxon>
        <taxon>Lachnellula</taxon>
    </lineage>
</organism>
<dbReference type="SMART" id="SM00355">
    <property type="entry name" value="ZnF_C2H2"/>
    <property type="match status" value="3"/>
</dbReference>
<accession>A0A8H8RVJ3</accession>
<dbReference type="EMBL" id="QGMI01000381">
    <property type="protein sequence ID" value="TVY41621.1"/>
    <property type="molecule type" value="Genomic_DNA"/>
</dbReference>
<feature type="domain" description="C2H2-type" evidence="3">
    <location>
        <begin position="240"/>
        <end position="270"/>
    </location>
</feature>
<dbReference type="Gene3D" id="3.30.160.60">
    <property type="entry name" value="Classic Zinc Finger"/>
    <property type="match status" value="1"/>
</dbReference>
<dbReference type="Proteomes" id="UP000443090">
    <property type="component" value="Unassembled WGS sequence"/>
</dbReference>
<keyword evidence="1" id="KW-0479">Metal-binding</keyword>
<reference evidence="4 5" key="1">
    <citation type="submission" date="2018-05" db="EMBL/GenBank/DDBJ databases">
        <title>Genome sequencing and assembly of the regulated plant pathogen Lachnellula willkommii and related sister species for the development of diagnostic species identification markers.</title>
        <authorList>
            <person name="Giroux E."/>
            <person name="Bilodeau G."/>
        </authorList>
    </citation>
    <scope>NUCLEOTIDE SEQUENCE [LARGE SCALE GENOMIC DNA]</scope>
    <source>
        <strain evidence="4 5">CBS 160.35</strain>
    </source>
</reference>
<dbReference type="PANTHER" id="PTHR35391:SF3">
    <property type="entry name" value="FINGER DOMAIN PROTEIN, PUTATIVE (AFU_ORTHOLOGUE AFUA_8G04300)-RELATED"/>
    <property type="match status" value="1"/>
</dbReference>
<keyword evidence="1" id="KW-0863">Zinc-finger</keyword>
<dbReference type="InterPro" id="IPR013087">
    <property type="entry name" value="Znf_C2H2_type"/>
</dbReference>
<dbReference type="PANTHER" id="PTHR35391">
    <property type="entry name" value="C2H2-TYPE DOMAIN-CONTAINING PROTEIN-RELATED"/>
    <property type="match status" value="1"/>
</dbReference>
<feature type="compositionally biased region" description="Low complexity" evidence="2">
    <location>
        <begin position="397"/>
        <end position="420"/>
    </location>
</feature>
<keyword evidence="1" id="KW-0862">Zinc</keyword>
<dbReference type="OrthoDB" id="6077919at2759"/>